<reference evidence="1 2" key="1">
    <citation type="journal article" date="2015" name="PeerJ">
        <title>First genomic representation of candidate bacterial phylum KSB3 points to enhanced environmental sensing as a trigger of wastewater bulking.</title>
        <authorList>
            <person name="Sekiguchi Y."/>
            <person name="Ohashi A."/>
            <person name="Parks D.H."/>
            <person name="Yamauchi T."/>
            <person name="Tyson G.W."/>
            <person name="Hugenholtz P."/>
        </authorList>
    </citation>
    <scope>NUCLEOTIDE SEQUENCE [LARGE SCALE GENOMIC DNA]</scope>
</reference>
<sequence>MDSSQIEFKQLPIPAHYGKVVSRIFYVIERGRSPVMEMFQSLELSVKDDIKDLICRMATMKNLKSPKIKYHLKGYSYGEIRPMPHRFFFFQQCGKNIIFFDYL</sequence>
<protein>
    <submittedName>
        <fullName evidence="1">Uncharacterized protein</fullName>
    </submittedName>
</protein>
<dbReference type="Proteomes" id="UP000030661">
    <property type="component" value="Unassembled WGS sequence"/>
</dbReference>
<dbReference type="AlphaFoldDB" id="A0A081C473"/>
<evidence type="ECO:0000313" key="1">
    <source>
        <dbReference type="EMBL" id="GAK59378.1"/>
    </source>
</evidence>
<dbReference type="EMBL" id="DF820470">
    <property type="protein sequence ID" value="GAK59378.1"/>
    <property type="molecule type" value="Genomic_DNA"/>
</dbReference>
<evidence type="ECO:0000313" key="2">
    <source>
        <dbReference type="Proteomes" id="UP000030661"/>
    </source>
</evidence>
<dbReference type="STRING" id="1499967.U27_06362"/>
<name>A0A081C473_VECG1</name>
<proteinExistence type="predicted"/>
<accession>A0A081C473</accession>
<dbReference type="HOGENOM" id="CLU_154389_0_0_0"/>
<keyword evidence="2" id="KW-1185">Reference proteome</keyword>
<organism evidence="1 2">
    <name type="scientific">Vecturithrix granuli</name>
    <dbReference type="NCBI Taxonomy" id="1499967"/>
    <lineage>
        <taxon>Bacteria</taxon>
        <taxon>Candidatus Moduliflexota</taxon>
        <taxon>Candidatus Vecturitrichia</taxon>
        <taxon>Candidatus Vecturitrichales</taxon>
        <taxon>Candidatus Vecturitrichaceae</taxon>
        <taxon>Candidatus Vecturithrix</taxon>
    </lineage>
</organism>
<gene>
    <name evidence="1" type="ORF">U27_06362</name>
</gene>